<feature type="region of interest" description="Disordered" evidence="1">
    <location>
        <begin position="25"/>
        <end position="99"/>
    </location>
</feature>
<evidence type="ECO:0000256" key="1">
    <source>
        <dbReference type="SAM" id="MobiDB-lite"/>
    </source>
</evidence>
<accession>H0EFB1</accession>
<feature type="region of interest" description="Disordered" evidence="1">
    <location>
        <begin position="131"/>
        <end position="162"/>
    </location>
</feature>
<feature type="compositionally biased region" description="Basic and acidic residues" evidence="1">
    <location>
        <begin position="25"/>
        <end position="39"/>
    </location>
</feature>
<dbReference type="Proteomes" id="UP000005446">
    <property type="component" value="Unassembled WGS sequence"/>
</dbReference>
<sequence>MRKTAKAYPEREMIKERMRKVEIAEAKAKAEGEEGKDLPNDTDGLETEEDSADLNTQQDSDTLESNTQAASPNDIQDAEDPFDTEATSATTTPPAQEEEEVLTLGAAMDEQIRCMPSYIAAAAIPCEYEGAPPGRSPRPLPGYAGAARSETKCAVERVQRGS</sequence>
<reference evidence="2 3" key="1">
    <citation type="journal article" date="2012" name="Eukaryot. Cell">
        <title>Genome sequence of the fungus Glarea lozoyensis: the first genome sequence of a species from the Helotiaceae family.</title>
        <authorList>
            <person name="Youssar L."/>
            <person name="Gruening B.A."/>
            <person name="Erxleben A."/>
            <person name="Guenther S."/>
            <person name="Huettel W."/>
        </authorList>
    </citation>
    <scope>NUCLEOTIDE SEQUENCE [LARGE SCALE GENOMIC DNA]</scope>
    <source>
        <strain evidence="3">ATCC 74030 / MF5533</strain>
    </source>
</reference>
<evidence type="ECO:0000313" key="3">
    <source>
        <dbReference type="Proteomes" id="UP000005446"/>
    </source>
</evidence>
<feature type="compositionally biased region" description="Polar residues" evidence="1">
    <location>
        <begin position="53"/>
        <end position="74"/>
    </location>
</feature>
<proteinExistence type="predicted"/>
<feature type="compositionally biased region" description="Basic and acidic residues" evidence="1">
    <location>
        <begin position="149"/>
        <end position="162"/>
    </location>
</feature>
<evidence type="ECO:0000313" key="2">
    <source>
        <dbReference type="EMBL" id="EHL02813.1"/>
    </source>
</evidence>
<dbReference type="InParanoid" id="H0EFB1"/>
<keyword evidence="3" id="KW-1185">Reference proteome</keyword>
<name>H0EFB1_GLAL7</name>
<comment type="caution">
    <text evidence="2">The sequence shown here is derived from an EMBL/GenBank/DDBJ whole genome shotgun (WGS) entry which is preliminary data.</text>
</comment>
<protein>
    <submittedName>
        <fullName evidence="2">Uncharacterized protein</fullName>
    </submittedName>
</protein>
<organism evidence="2 3">
    <name type="scientific">Glarea lozoyensis (strain ATCC 74030 / MF5533)</name>
    <dbReference type="NCBI Taxonomy" id="1104152"/>
    <lineage>
        <taxon>Eukaryota</taxon>
        <taxon>Fungi</taxon>
        <taxon>Dikarya</taxon>
        <taxon>Ascomycota</taxon>
        <taxon>Pezizomycotina</taxon>
        <taxon>Leotiomycetes</taxon>
        <taxon>Helotiales</taxon>
        <taxon>Helotiaceae</taxon>
        <taxon>Glarea</taxon>
    </lineage>
</organism>
<dbReference type="HOGENOM" id="CLU_1635573_0_0_1"/>
<gene>
    <name evidence="2" type="ORF">M7I_1154</name>
</gene>
<feature type="compositionally biased region" description="Acidic residues" evidence="1">
    <location>
        <begin position="43"/>
        <end position="52"/>
    </location>
</feature>
<dbReference type="AlphaFoldDB" id="H0EFB1"/>
<feature type="compositionally biased region" description="Low complexity" evidence="1">
    <location>
        <begin position="84"/>
        <end position="95"/>
    </location>
</feature>
<dbReference type="EMBL" id="AGUE01000019">
    <property type="protein sequence ID" value="EHL02813.1"/>
    <property type="molecule type" value="Genomic_DNA"/>
</dbReference>